<dbReference type="AlphaFoldDB" id="A0A318ZF23"/>
<dbReference type="GeneID" id="37129756"/>
<evidence type="ECO:0000313" key="2">
    <source>
        <dbReference type="Proteomes" id="UP000247647"/>
    </source>
</evidence>
<dbReference type="OrthoDB" id="10564061at2759"/>
<evidence type="ECO:0000313" key="1">
    <source>
        <dbReference type="EMBL" id="PYH34752.1"/>
    </source>
</evidence>
<reference evidence="1" key="1">
    <citation type="submission" date="2016-12" db="EMBL/GenBank/DDBJ databases">
        <title>The genomes of Aspergillus section Nigri reveals drivers in fungal speciation.</title>
        <authorList>
            <consortium name="DOE Joint Genome Institute"/>
            <person name="Vesth T.C."/>
            <person name="Nybo J."/>
            <person name="Theobald S."/>
            <person name="Brandl J."/>
            <person name="Frisvad J.C."/>
            <person name="Nielsen K.F."/>
            <person name="Lyhne E.K."/>
            <person name="Kogle M.E."/>
            <person name="Kuo A."/>
            <person name="Riley R."/>
            <person name="Clum A."/>
            <person name="Nolan M."/>
            <person name="Lipzen A."/>
            <person name="Salamov A."/>
            <person name="Henrissat B."/>
            <person name="Wiebenga A."/>
            <person name="De Vries R.P."/>
            <person name="Grigoriev I.V."/>
            <person name="Mortensen U.H."/>
            <person name="Andersen M.R."/>
            <person name="Baker S.E."/>
        </authorList>
    </citation>
    <scope>NUCLEOTIDE SEQUENCE [LARGE SCALE GENOMIC DNA]</scope>
    <source>
        <strain evidence="1">CBS 115656</strain>
    </source>
</reference>
<organism evidence="1 2">
    <name type="scientific">Aspergillus neoniger (strain CBS 115656)</name>
    <dbReference type="NCBI Taxonomy" id="1448310"/>
    <lineage>
        <taxon>Eukaryota</taxon>
        <taxon>Fungi</taxon>
        <taxon>Dikarya</taxon>
        <taxon>Ascomycota</taxon>
        <taxon>Pezizomycotina</taxon>
        <taxon>Eurotiomycetes</taxon>
        <taxon>Eurotiomycetidae</taxon>
        <taxon>Eurotiales</taxon>
        <taxon>Aspergillaceae</taxon>
        <taxon>Aspergillus</taxon>
        <taxon>Aspergillus subgen. Circumdati</taxon>
    </lineage>
</organism>
<proteinExistence type="predicted"/>
<dbReference type="EMBL" id="KZ821458">
    <property type="protein sequence ID" value="PYH34752.1"/>
    <property type="molecule type" value="Genomic_DNA"/>
</dbReference>
<keyword evidence="2" id="KW-1185">Reference proteome</keyword>
<dbReference type="Proteomes" id="UP000247647">
    <property type="component" value="Unassembled WGS sequence"/>
</dbReference>
<dbReference type="RefSeq" id="XP_025480230.1">
    <property type="nucleotide sequence ID" value="XM_025627300.1"/>
</dbReference>
<protein>
    <submittedName>
        <fullName evidence="1">Uncharacterized protein</fullName>
    </submittedName>
</protein>
<accession>A0A318ZF23</accession>
<name>A0A318ZF23_ASPNB</name>
<sequence length="115" mass="12856">MREFSKVVVHSPGDVEHSEDQITGIVIDSLVAIETRNWARKTIWLKIPMSALSKVKTAHKIVRSESWTRPTAGSFLAEVLRRFYLGAKLPRVIEASGGCQFLRRTAGEIWGGCFA</sequence>
<gene>
    <name evidence="1" type="ORF">BO87DRAFT_425438</name>
</gene>